<gene>
    <name evidence="2" type="ORF">ACOF00016_LOCUS17817</name>
</gene>
<keyword evidence="1" id="KW-0472">Membrane</keyword>
<proteinExistence type="predicted"/>
<keyword evidence="1" id="KW-0812">Transmembrane</keyword>
<keyword evidence="1" id="KW-1133">Transmembrane helix</keyword>
<dbReference type="AlphaFoldDB" id="A0A7S3PBS6"/>
<reference evidence="2" key="1">
    <citation type="submission" date="2021-01" db="EMBL/GenBank/DDBJ databases">
        <authorList>
            <person name="Corre E."/>
            <person name="Pelletier E."/>
            <person name="Niang G."/>
            <person name="Scheremetjew M."/>
            <person name="Finn R."/>
            <person name="Kale V."/>
            <person name="Holt S."/>
            <person name="Cochrane G."/>
            <person name="Meng A."/>
            <person name="Brown T."/>
            <person name="Cohen L."/>
        </authorList>
    </citation>
    <scope>NUCLEOTIDE SEQUENCE</scope>
    <source>
        <strain evidence="2">CCMP127</strain>
    </source>
</reference>
<evidence type="ECO:0000256" key="1">
    <source>
        <dbReference type="SAM" id="Phobius"/>
    </source>
</evidence>
<protein>
    <submittedName>
        <fullName evidence="2">Uncharacterized protein</fullName>
    </submittedName>
</protein>
<accession>A0A7S3PBS6</accession>
<organism evidence="2">
    <name type="scientific">Amphora coffeiformis</name>
    <dbReference type="NCBI Taxonomy" id="265554"/>
    <lineage>
        <taxon>Eukaryota</taxon>
        <taxon>Sar</taxon>
        <taxon>Stramenopiles</taxon>
        <taxon>Ochrophyta</taxon>
        <taxon>Bacillariophyta</taxon>
        <taxon>Bacillariophyceae</taxon>
        <taxon>Bacillariophycidae</taxon>
        <taxon>Thalassiophysales</taxon>
        <taxon>Catenulaceae</taxon>
        <taxon>Amphora</taxon>
    </lineage>
</organism>
<evidence type="ECO:0000313" key="2">
    <source>
        <dbReference type="EMBL" id="CAE0421168.1"/>
    </source>
</evidence>
<sequence>MAATKYNAEDSLLGDDEKKRRFFWSILWLIFSIGVALPLCSMLAPIWLMLQLVEAFLPVLRDVNIFLEKLLTWPRMLGVAIYESSDTFPNPLLKDLDNTVTNTM</sequence>
<dbReference type="EMBL" id="HBIM01024064">
    <property type="protein sequence ID" value="CAE0421168.1"/>
    <property type="molecule type" value="Transcribed_RNA"/>
</dbReference>
<feature type="transmembrane region" description="Helical" evidence="1">
    <location>
        <begin position="26"/>
        <end position="50"/>
    </location>
</feature>
<name>A0A7S3PBS6_9STRA</name>